<evidence type="ECO:0000259" key="8">
    <source>
        <dbReference type="PROSITE" id="PS50250"/>
    </source>
</evidence>
<dbReference type="GO" id="GO:0071540">
    <property type="term" value="C:eukaryotic translation initiation factor 3 complex, eIF3e"/>
    <property type="evidence" value="ECO:0007669"/>
    <property type="project" value="TreeGrafter"/>
</dbReference>
<organism evidence="9 10">
    <name type="scientific">Pomacea canaliculata</name>
    <name type="common">Golden apple snail</name>
    <dbReference type="NCBI Taxonomy" id="400727"/>
    <lineage>
        <taxon>Eukaryota</taxon>
        <taxon>Metazoa</taxon>
        <taxon>Spiralia</taxon>
        <taxon>Lophotrochozoa</taxon>
        <taxon>Mollusca</taxon>
        <taxon>Gastropoda</taxon>
        <taxon>Caenogastropoda</taxon>
        <taxon>Architaenioglossa</taxon>
        <taxon>Ampullarioidea</taxon>
        <taxon>Ampullariidae</taxon>
        <taxon>Pomacea</taxon>
    </lineage>
</organism>
<dbReference type="Gene3D" id="4.10.860.10">
    <property type="entry name" value="UVR domain"/>
    <property type="match status" value="1"/>
</dbReference>
<feature type="compositionally biased region" description="Gly residues" evidence="7">
    <location>
        <begin position="675"/>
        <end position="685"/>
    </location>
</feature>
<dbReference type="FunFam" id="4.10.860.10:FF:000001">
    <property type="entry name" value="Eukaryotic translation initiation factor 3 subunit A"/>
    <property type="match status" value="1"/>
</dbReference>
<feature type="coiled-coil region" evidence="6">
    <location>
        <begin position="333"/>
        <end position="462"/>
    </location>
</feature>
<evidence type="ECO:0000313" key="10">
    <source>
        <dbReference type="Proteomes" id="UP000245119"/>
    </source>
</evidence>
<dbReference type="GO" id="GO:0071541">
    <property type="term" value="C:eukaryotic translation initiation factor 3 complex, eIF3m"/>
    <property type="evidence" value="ECO:0007669"/>
    <property type="project" value="TreeGrafter"/>
</dbReference>
<name>A0A2T7P879_POMCA</name>
<dbReference type="Pfam" id="PF01399">
    <property type="entry name" value="PCI"/>
    <property type="match status" value="1"/>
</dbReference>
<dbReference type="InterPro" id="IPR054711">
    <property type="entry name" value="eIF3a_PCI_TPR-like"/>
</dbReference>
<comment type="caution">
    <text evidence="9">The sequence shown here is derived from an EMBL/GenBank/DDBJ whole genome shotgun (WGS) entry which is preliminary data.</text>
</comment>
<evidence type="ECO:0000256" key="3">
    <source>
        <dbReference type="ARBA" id="ARBA00022540"/>
    </source>
</evidence>
<dbReference type="PANTHER" id="PTHR14005">
    <property type="entry name" value="EUKARYOTIC TRANSLATION INITIATION FACTOR 3, THETA SUBUNIT"/>
    <property type="match status" value="1"/>
</dbReference>
<keyword evidence="5" id="KW-0648">Protein biosynthesis</keyword>
<dbReference type="GO" id="GO:0002188">
    <property type="term" value="P:translation reinitiation"/>
    <property type="evidence" value="ECO:0007669"/>
    <property type="project" value="TreeGrafter"/>
</dbReference>
<dbReference type="GO" id="GO:0003729">
    <property type="term" value="F:mRNA binding"/>
    <property type="evidence" value="ECO:0007669"/>
    <property type="project" value="TreeGrafter"/>
</dbReference>
<feature type="domain" description="PCI" evidence="8">
    <location>
        <begin position="87"/>
        <end position="267"/>
    </location>
</feature>
<evidence type="ECO:0000256" key="2">
    <source>
        <dbReference type="ARBA" id="ARBA00022490"/>
    </source>
</evidence>
<dbReference type="InterPro" id="IPR000717">
    <property type="entry name" value="PCI_dom"/>
</dbReference>
<keyword evidence="6" id="KW-0175">Coiled coil</keyword>
<feature type="region of interest" description="Disordered" evidence="7">
    <location>
        <begin position="586"/>
        <end position="1046"/>
    </location>
</feature>
<feature type="compositionally biased region" description="Basic and acidic residues" evidence="7">
    <location>
        <begin position="860"/>
        <end position="1035"/>
    </location>
</feature>
<feature type="compositionally biased region" description="Basic and acidic residues" evidence="7">
    <location>
        <begin position="686"/>
        <end position="696"/>
    </location>
</feature>
<reference evidence="9 10" key="1">
    <citation type="submission" date="2018-04" db="EMBL/GenBank/DDBJ databases">
        <title>The genome of golden apple snail Pomacea canaliculata provides insight into stress tolerance and invasive adaptation.</title>
        <authorList>
            <person name="Liu C."/>
            <person name="Liu B."/>
            <person name="Ren Y."/>
            <person name="Zhang Y."/>
            <person name="Wang H."/>
            <person name="Li S."/>
            <person name="Jiang F."/>
            <person name="Yin L."/>
            <person name="Zhang G."/>
            <person name="Qian W."/>
            <person name="Fan W."/>
        </authorList>
    </citation>
    <scope>NUCLEOTIDE SEQUENCE [LARGE SCALE GENOMIC DNA]</scope>
    <source>
        <strain evidence="9">SZHN2017</strain>
        <tissue evidence="9">Muscle</tissue>
    </source>
</reference>
<proteinExistence type="predicted"/>
<dbReference type="GO" id="GO:0003743">
    <property type="term" value="F:translation initiation factor activity"/>
    <property type="evidence" value="ECO:0007669"/>
    <property type="project" value="UniProtKB-KW"/>
</dbReference>
<dbReference type="OrthoDB" id="18884at2759"/>
<dbReference type="AlphaFoldDB" id="A0A2T7P879"/>
<dbReference type="STRING" id="400727.A0A2T7P879"/>
<dbReference type="PROSITE" id="PS50250">
    <property type="entry name" value="PCI"/>
    <property type="match status" value="1"/>
</dbReference>
<dbReference type="SMART" id="SM00088">
    <property type="entry name" value="PINT"/>
    <property type="match status" value="1"/>
</dbReference>
<evidence type="ECO:0000256" key="6">
    <source>
        <dbReference type="SAM" id="Coils"/>
    </source>
</evidence>
<comment type="subcellular location">
    <subcellularLocation>
        <location evidence="1">Cytoplasm</location>
    </subcellularLocation>
</comment>
<dbReference type="GO" id="GO:0001732">
    <property type="term" value="P:formation of cytoplasmic translation initiation complex"/>
    <property type="evidence" value="ECO:0007669"/>
    <property type="project" value="TreeGrafter"/>
</dbReference>
<accession>A0A2T7P879</accession>
<evidence type="ECO:0000256" key="7">
    <source>
        <dbReference type="SAM" id="MobiDB-lite"/>
    </source>
</evidence>
<feature type="compositionally biased region" description="Basic and acidic residues" evidence="7">
    <location>
        <begin position="586"/>
        <end position="674"/>
    </location>
</feature>
<feature type="compositionally biased region" description="Basic and acidic residues" evidence="7">
    <location>
        <begin position="704"/>
        <end position="851"/>
    </location>
</feature>
<evidence type="ECO:0000256" key="4">
    <source>
        <dbReference type="ARBA" id="ARBA00022884"/>
    </source>
</evidence>
<dbReference type="InterPro" id="IPR027512">
    <property type="entry name" value="EIF3A"/>
</dbReference>
<evidence type="ECO:0000313" key="9">
    <source>
        <dbReference type="EMBL" id="PVD29624.1"/>
    </source>
</evidence>
<dbReference type="Proteomes" id="UP000245119">
    <property type="component" value="Linkage Group LG5"/>
</dbReference>
<evidence type="ECO:0000256" key="5">
    <source>
        <dbReference type="ARBA" id="ARBA00022917"/>
    </source>
</evidence>
<evidence type="ECO:0000256" key="1">
    <source>
        <dbReference type="ARBA" id="ARBA00004496"/>
    </source>
</evidence>
<dbReference type="EMBL" id="PZQS01000005">
    <property type="protein sequence ID" value="PVD29624.1"/>
    <property type="molecule type" value="Genomic_DNA"/>
</dbReference>
<dbReference type="GO" id="GO:0043614">
    <property type="term" value="C:multi-eIF complex"/>
    <property type="evidence" value="ECO:0007669"/>
    <property type="project" value="TreeGrafter"/>
</dbReference>
<gene>
    <name evidence="9" type="ORF">C0Q70_08879</name>
</gene>
<sequence length="1046" mass="123543">MHLETRLVQLDSAINMELWQEAFKAVEDIHGLITLSKKQPKPSLMANYYQKLGLVFAKSGNHLFHASTLHRLFNLLREQRKNLSQDELQRMADRLLCATLAIPIPASRNAVDNLLVMDESGIEKQRRLATLLMLPCPPTRQSLVKDLVKYGSLQYVTSELQNLYHYLEVEFHPLQLYPKVQPLVQFIAGNEDLAMYVPLLEDIIITRVLKQVSQVYQTIEFKRFASLVPFADKFKLERLIVSASKNLELQARVDHRSKSLSFGTDLGLSQKEEVAEGPTIQSMPSELIRNQLTAMAQALNHAVEVVGPKNVEEEEELRANLLNSYRLTARKEHQRILQRRQIIEDRKEQLENLNDQREREEQEQVEEARRRAYEAEMARLEREAEERMKQRQQQEHQEIKRKHVRERLEELRKTPQGSKIFQNIDEEEMADLDVDEIMQKQVEQLEKEKRELLERLKGQEKKVDYLARAKRIEEIPLLLKQYEEDKKVGREFWEQQEQERIENLKKERVYGLETKARLSRIFEDSEIFLNTLKKARKSDYEDKLKEFEKNLAVERKTRLLERKQKRKEERRQKWILEKEEEAQRIKDEKLKLEREEQERRQREEREKEEREYAEKIAKLDQQAERQRQREKEIEERQRQREIENRRPDEEKVEEPEKPSEKRVPHSDRDLDWRRGGGGSSGGGGEDGAKGEGENRPWRPPSKLGWREREREKEKSMREDGEGHDVVDRRDAPPPRDFGRREEPDRDFRDKARDFRDRPRDDRDFRDKAPPRDDRGPRGFADREDRGSRGFGEGDERGPRRFDRLGPPREDRDIRGPREERDRDFERGPARDDRDFRGPPRDRDDRDWRSGPRDGPPGGSWRDRPAREDKGDSWRDRGPPREERGPTRDDRRSDDRREDRRGGERGSDSWRDRAPPSRGEERSWRDGPRTDGLRGTPREDGPRGGPRDEALRGGLRDEEPRRGPRDDGPRGGPKEDGPRGLRDDGPRGAPRDEGLRDGMREEKGSRAIPREDRPRGSPRDAGPRAPPKERKSKQENTEDDGWTTVRY</sequence>
<keyword evidence="4" id="KW-0694">RNA-binding</keyword>
<keyword evidence="3" id="KW-0396">Initiation factor</keyword>
<dbReference type="PANTHER" id="PTHR14005:SF0">
    <property type="entry name" value="EUKARYOTIC TRANSLATION INITIATION FACTOR 3 SUBUNIT A"/>
    <property type="match status" value="1"/>
</dbReference>
<dbReference type="Pfam" id="PF22591">
    <property type="entry name" value="eIF3a_PCI_TPR-like"/>
    <property type="match status" value="1"/>
</dbReference>
<keyword evidence="2" id="KW-0963">Cytoplasm</keyword>
<protein>
    <recommendedName>
        <fullName evidence="8">PCI domain-containing protein</fullName>
    </recommendedName>
</protein>
<keyword evidence="10" id="KW-1185">Reference proteome</keyword>
<dbReference type="Gene3D" id="1.25.40.860">
    <property type="match status" value="2"/>
</dbReference>